<feature type="chain" id="PRO_5017384084" description="C-type lectin domain-containing protein" evidence="2">
    <location>
        <begin position="18"/>
        <end position="161"/>
    </location>
</feature>
<sequence>FFFFIFVLNSQTGIAESYFDIAPWSPNSLILSSGLTHQYRFFSQPLTWTAAQAYCRQTHADLATVENSDELGLLMDTLQSAGYGSDVWIGLYSEIDWKWSDAYTGTGADYRHWRSDYNEPEFESAKQFCVKSGSAGNWWDEDCALNLPFICYSGKELHHGF</sequence>
<evidence type="ECO:0000256" key="2">
    <source>
        <dbReference type="SAM" id="SignalP"/>
    </source>
</evidence>
<keyword evidence="5" id="KW-1185">Reference proteome</keyword>
<evidence type="ECO:0000256" key="1">
    <source>
        <dbReference type="ARBA" id="ARBA00023157"/>
    </source>
</evidence>
<dbReference type="InterPro" id="IPR016187">
    <property type="entry name" value="CTDL_fold"/>
</dbReference>
<dbReference type="SUPFAM" id="SSF56436">
    <property type="entry name" value="C-type lectin-like"/>
    <property type="match status" value="1"/>
</dbReference>
<keyword evidence="2" id="KW-0732">Signal</keyword>
<dbReference type="Proteomes" id="UP000002852">
    <property type="component" value="Unassembled WGS sequence"/>
</dbReference>
<reference evidence="5" key="1">
    <citation type="submission" date="2012-01" db="EMBL/GenBank/DDBJ databases">
        <authorList>
            <person name="Walter R."/>
            <person name="Schartl M."/>
            <person name="Warren W."/>
        </authorList>
    </citation>
    <scope>NUCLEOTIDE SEQUENCE [LARGE SCALE GENOMIC DNA]</scope>
    <source>
        <strain evidence="5">JP 163 A</strain>
    </source>
</reference>
<evidence type="ECO:0000313" key="5">
    <source>
        <dbReference type="Proteomes" id="UP000002852"/>
    </source>
</evidence>
<reference evidence="4" key="4">
    <citation type="submission" date="2025-09" db="UniProtKB">
        <authorList>
            <consortium name="Ensembl"/>
        </authorList>
    </citation>
    <scope>IDENTIFICATION</scope>
    <source>
        <strain evidence="4">JP 163 A</strain>
    </source>
</reference>
<dbReference type="Pfam" id="PF00059">
    <property type="entry name" value="Lectin_C"/>
    <property type="match status" value="1"/>
</dbReference>
<feature type="domain" description="C-type lectin" evidence="3">
    <location>
        <begin position="39"/>
        <end position="152"/>
    </location>
</feature>
<proteinExistence type="predicted"/>
<dbReference type="SMART" id="SM00034">
    <property type="entry name" value="CLECT"/>
    <property type="match status" value="1"/>
</dbReference>
<dbReference type="InParanoid" id="M4AQ21"/>
<dbReference type="InterPro" id="IPR018378">
    <property type="entry name" value="C-type_lectin_CS"/>
</dbReference>
<dbReference type="Ensembl" id="ENSXMAT00000016590.2">
    <property type="protein sequence ID" value="ENSXMAP00000016566.2"/>
    <property type="gene ID" value="ENSXMAG00000016536.2"/>
</dbReference>
<dbReference type="AlphaFoldDB" id="M4AQ21"/>
<dbReference type="PANTHER" id="PTHR45784:SF3">
    <property type="entry name" value="C-TYPE LECTIN DOMAIN FAMILY 4 MEMBER K-LIKE-RELATED"/>
    <property type="match status" value="1"/>
</dbReference>
<dbReference type="PROSITE" id="PS50041">
    <property type="entry name" value="C_TYPE_LECTIN_2"/>
    <property type="match status" value="1"/>
</dbReference>
<dbReference type="Gene3D" id="3.10.100.10">
    <property type="entry name" value="Mannose-Binding Protein A, subunit A"/>
    <property type="match status" value="1"/>
</dbReference>
<dbReference type="InterPro" id="IPR016186">
    <property type="entry name" value="C-type_lectin-like/link_sf"/>
</dbReference>
<dbReference type="PROSITE" id="PS00615">
    <property type="entry name" value="C_TYPE_LECTIN_1"/>
    <property type="match status" value="1"/>
</dbReference>
<evidence type="ECO:0000313" key="4">
    <source>
        <dbReference type="Ensembl" id="ENSXMAP00000016566.2"/>
    </source>
</evidence>
<feature type="signal peptide" evidence="2">
    <location>
        <begin position="1"/>
        <end position="17"/>
    </location>
</feature>
<organism evidence="4 5">
    <name type="scientific">Xiphophorus maculatus</name>
    <name type="common">Southern platyfish</name>
    <name type="synonym">Platypoecilus maculatus</name>
    <dbReference type="NCBI Taxonomy" id="8083"/>
    <lineage>
        <taxon>Eukaryota</taxon>
        <taxon>Metazoa</taxon>
        <taxon>Chordata</taxon>
        <taxon>Craniata</taxon>
        <taxon>Vertebrata</taxon>
        <taxon>Euteleostomi</taxon>
        <taxon>Actinopterygii</taxon>
        <taxon>Neopterygii</taxon>
        <taxon>Teleostei</taxon>
        <taxon>Neoteleostei</taxon>
        <taxon>Acanthomorphata</taxon>
        <taxon>Ovalentaria</taxon>
        <taxon>Atherinomorphae</taxon>
        <taxon>Cyprinodontiformes</taxon>
        <taxon>Poeciliidae</taxon>
        <taxon>Poeciliinae</taxon>
        <taxon>Xiphophorus</taxon>
    </lineage>
</organism>
<evidence type="ECO:0000259" key="3">
    <source>
        <dbReference type="PROSITE" id="PS50041"/>
    </source>
</evidence>
<dbReference type="InterPro" id="IPR001304">
    <property type="entry name" value="C-type_lectin-like"/>
</dbReference>
<dbReference type="HOGENOM" id="CLU_061186_3_1_1"/>
<keyword evidence="1" id="KW-1015">Disulfide bond</keyword>
<dbReference type="GeneTree" id="ENSGT01030000234978"/>
<name>M4AQ21_XIPMA</name>
<dbReference type="PANTHER" id="PTHR45784">
    <property type="entry name" value="C-TYPE LECTIN DOMAIN FAMILY 20 MEMBER A-RELATED"/>
    <property type="match status" value="1"/>
</dbReference>
<dbReference type="OMA" id="WIHESCV"/>
<protein>
    <recommendedName>
        <fullName evidence="3">C-type lectin domain-containing protein</fullName>
    </recommendedName>
</protein>
<reference evidence="4" key="3">
    <citation type="submission" date="2025-08" db="UniProtKB">
        <authorList>
            <consortium name="Ensembl"/>
        </authorList>
    </citation>
    <scope>IDENTIFICATION</scope>
    <source>
        <strain evidence="4">JP 163 A</strain>
    </source>
</reference>
<accession>M4AQ21</accession>
<reference evidence="5" key="2">
    <citation type="journal article" date="2013" name="Nat. Genet.">
        <title>The genome of the platyfish, Xiphophorus maculatus, provides insights into evolutionary adaptation and several complex traits.</title>
        <authorList>
            <person name="Schartl M."/>
            <person name="Walter R.B."/>
            <person name="Shen Y."/>
            <person name="Garcia T."/>
            <person name="Catchen J."/>
            <person name="Amores A."/>
            <person name="Braasch I."/>
            <person name="Chalopin D."/>
            <person name="Volff J.N."/>
            <person name="Lesch K.P."/>
            <person name="Bisazza A."/>
            <person name="Minx P."/>
            <person name="Hillier L."/>
            <person name="Wilson R.K."/>
            <person name="Fuerstenberg S."/>
            <person name="Boore J."/>
            <person name="Searle S."/>
            <person name="Postlethwait J.H."/>
            <person name="Warren W.C."/>
        </authorList>
    </citation>
    <scope>NUCLEOTIDE SEQUENCE [LARGE SCALE GENOMIC DNA]</scope>
    <source>
        <strain evidence="5">JP 163 A</strain>
    </source>
</reference>